<gene>
    <name evidence="1" type="ORF">SDC9_127629</name>
</gene>
<dbReference type="AlphaFoldDB" id="A0A645CTY3"/>
<accession>A0A645CTY3</accession>
<sequence length="180" mass="20319">MIRLASPDIRLEFSYDYRGRCWSRRRYAPDRAGVWTLRGETRFLYDGDRLLAEYRMADGIPVLEQSYVWAPPSSPDLLRMVPLWNAQGAEYRFYFADDTGSVLFLLDETGAVNAAYDYAPDGSVINARGRDALRNPWRQSAIGYTDSETGLVLTPGGLWYSPELGELLSGGDTPEPGFSW</sequence>
<protein>
    <submittedName>
        <fullName evidence="1">Uncharacterized protein</fullName>
    </submittedName>
</protein>
<dbReference type="Gene3D" id="2.180.10.10">
    <property type="entry name" value="RHS repeat-associated core"/>
    <property type="match status" value="1"/>
</dbReference>
<organism evidence="1">
    <name type="scientific">bioreactor metagenome</name>
    <dbReference type="NCBI Taxonomy" id="1076179"/>
    <lineage>
        <taxon>unclassified sequences</taxon>
        <taxon>metagenomes</taxon>
        <taxon>ecological metagenomes</taxon>
    </lineage>
</organism>
<reference evidence="1" key="1">
    <citation type="submission" date="2019-08" db="EMBL/GenBank/DDBJ databases">
        <authorList>
            <person name="Kucharzyk K."/>
            <person name="Murdoch R.W."/>
            <person name="Higgins S."/>
            <person name="Loffler F."/>
        </authorList>
    </citation>
    <scope>NUCLEOTIDE SEQUENCE</scope>
</reference>
<name>A0A645CTY3_9ZZZZ</name>
<comment type="caution">
    <text evidence="1">The sequence shown here is derived from an EMBL/GenBank/DDBJ whole genome shotgun (WGS) entry which is preliminary data.</text>
</comment>
<proteinExistence type="predicted"/>
<evidence type="ECO:0000313" key="1">
    <source>
        <dbReference type="EMBL" id="MPM80580.1"/>
    </source>
</evidence>
<dbReference type="EMBL" id="VSSQ01030157">
    <property type="protein sequence ID" value="MPM80580.1"/>
    <property type="molecule type" value="Genomic_DNA"/>
</dbReference>